<dbReference type="EMBL" id="CAEY01002001">
    <property type="status" value="NOT_ANNOTATED_CDS"/>
    <property type="molecule type" value="Genomic_DNA"/>
</dbReference>
<evidence type="ECO:0000313" key="2">
    <source>
        <dbReference type="Proteomes" id="UP000015104"/>
    </source>
</evidence>
<reference evidence="2" key="1">
    <citation type="submission" date="2011-08" db="EMBL/GenBank/DDBJ databases">
        <authorList>
            <person name="Rombauts S."/>
        </authorList>
    </citation>
    <scope>NUCLEOTIDE SEQUENCE</scope>
    <source>
        <strain evidence="2">London</strain>
    </source>
</reference>
<evidence type="ECO:0000313" key="1">
    <source>
        <dbReference type="EnsemblMetazoa" id="tetur09g01000.1"/>
    </source>
</evidence>
<accession>T1KCY4</accession>
<proteinExistence type="predicted"/>
<organism evidence="1 2">
    <name type="scientific">Tetranychus urticae</name>
    <name type="common">Two-spotted spider mite</name>
    <dbReference type="NCBI Taxonomy" id="32264"/>
    <lineage>
        <taxon>Eukaryota</taxon>
        <taxon>Metazoa</taxon>
        <taxon>Ecdysozoa</taxon>
        <taxon>Arthropoda</taxon>
        <taxon>Chelicerata</taxon>
        <taxon>Arachnida</taxon>
        <taxon>Acari</taxon>
        <taxon>Acariformes</taxon>
        <taxon>Trombidiformes</taxon>
        <taxon>Prostigmata</taxon>
        <taxon>Eleutherengona</taxon>
        <taxon>Raphignathae</taxon>
        <taxon>Tetranychoidea</taxon>
        <taxon>Tetranychidae</taxon>
        <taxon>Tetranychus</taxon>
    </lineage>
</organism>
<reference evidence="1" key="2">
    <citation type="submission" date="2015-06" db="UniProtKB">
        <authorList>
            <consortium name="EnsemblMetazoa"/>
        </authorList>
    </citation>
    <scope>IDENTIFICATION</scope>
</reference>
<dbReference type="Proteomes" id="UP000015104">
    <property type="component" value="Unassembled WGS sequence"/>
</dbReference>
<dbReference type="AlphaFoldDB" id="T1KCY4"/>
<name>T1KCY4_TETUR</name>
<dbReference type="EnsemblMetazoa" id="tetur09g01000.1">
    <property type="protein sequence ID" value="tetur09g01000.1"/>
    <property type="gene ID" value="tetur09g01000"/>
</dbReference>
<protein>
    <submittedName>
        <fullName evidence="1">Uncharacterized protein</fullName>
    </submittedName>
</protein>
<sequence length="174" mass="19536">MIFVESIYAANHCTDPSTYKCEDGYKPTYEQVVNSLGARCDGETCDDLIKEDSDYCEAAEKFCSAGAFVRNSPVYSFNGTTGVRRCDSKERILTSPVVQITNVKTSCADGEQIHSASLQQFCFDFARKQYDQKSKSAEFKKCDFVKKGNTAEQIKDRGDAFCEYVLLYCNSKQT</sequence>
<dbReference type="HOGENOM" id="CLU_1534520_0_0_1"/>
<keyword evidence="2" id="KW-1185">Reference proteome</keyword>